<evidence type="ECO:0000313" key="2">
    <source>
        <dbReference type="EMBL" id="RXK15375.1"/>
    </source>
</evidence>
<dbReference type="InterPro" id="IPR012938">
    <property type="entry name" value="Glc/Sorbosone_DH"/>
</dbReference>
<dbReference type="KEGG" id="amyt:AMYT_1774"/>
<dbReference type="InterPro" id="IPR011042">
    <property type="entry name" value="6-blade_b-propeller_TolB-like"/>
</dbReference>
<dbReference type="InterPro" id="IPR011041">
    <property type="entry name" value="Quinoprot_gluc/sorb_DH_b-prop"/>
</dbReference>
<dbReference type="RefSeq" id="WP_114842187.1">
    <property type="nucleotide sequence ID" value="NZ_CP031219.1"/>
</dbReference>
<dbReference type="Pfam" id="PF07995">
    <property type="entry name" value="GSDH"/>
    <property type="match status" value="1"/>
</dbReference>
<accession>A0AAX2AGT9</accession>
<dbReference type="Gene3D" id="2.120.10.30">
    <property type="entry name" value="TolB, C-terminal domain"/>
    <property type="match status" value="1"/>
</dbReference>
<dbReference type="PANTHER" id="PTHR19328:SF75">
    <property type="entry name" value="ALDOSE SUGAR DEHYDROGENASE YLII"/>
    <property type="match status" value="1"/>
</dbReference>
<name>A0AAX2AGT9_9BACT</name>
<reference evidence="2 3" key="1">
    <citation type="submission" date="2017-09" db="EMBL/GenBank/DDBJ databases">
        <title>Genomics of the genus Arcobacter.</title>
        <authorList>
            <person name="Perez-Cataluna A."/>
            <person name="Figueras M.J."/>
            <person name="Salas-Masso N."/>
        </authorList>
    </citation>
    <scope>NUCLEOTIDE SEQUENCE [LARGE SCALE GENOMIC DNA]</scope>
    <source>
        <strain evidence="2 3">CECT 7386</strain>
    </source>
</reference>
<keyword evidence="3" id="KW-1185">Reference proteome</keyword>
<dbReference type="PANTHER" id="PTHR19328">
    <property type="entry name" value="HEDGEHOG-INTERACTING PROTEIN"/>
    <property type="match status" value="1"/>
</dbReference>
<dbReference type="EMBL" id="NXID01000030">
    <property type="protein sequence ID" value="RXK15375.1"/>
    <property type="molecule type" value="Genomic_DNA"/>
</dbReference>
<dbReference type="SUPFAM" id="SSF50952">
    <property type="entry name" value="Soluble quinoprotein glucose dehydrogenase"/>
    <property type="match status" value="1"/>
</dbReference>
<gene>
    <name evidence="2" type="ORF">CP985_08985</name>
</gene>
<feature type="domain" description="Glucose/Sorbosone dehydrogenase" evidence="1">
    <location>
        <begin position="31"/>
        <end position="353"/>
    </location>
</feature>
<dbReference type="Proteomes" id="UP000290092">
    <property type="component" value="Unassembled WGS sequence"/>
</dbReference>
<dbReference type="AlphaFoldDB" id="A0AAX2AGT9"/>
<protein>
    <submittedName>
        <fullName evidence="2">Dehydrogenase</fullName>
    </submittedName>
</protein>
<evidence type="ECO:0000259" key="1">
    <source>
        <dbReference type="Pfam" id="PF07995"/>
    </source>
</evidence>
<organism evidence="2 3">
    <name type="scientific">Malaciobacter mytili LMG 24559</name>
    <dbReference type="NCBI Taxonomy" id="1032238"/>
    <lineage>
        <taxon>Bacteria</taxon>
        <taxon>Pseudomonadati</taxon>
        <taxon>Campylobacterota</taxon>
        <taxon>Epsilonproteobacteria</taxon>
        <taxon>Campylobacterales</taxon>
        <taxon>Arcobacteraceae</taxon>
        <taxon>Malaciobacter</taxon>
    </lineage>
</organism>
<comment type="caution">
    <text evidence="2">The sequence shown here is derived from an EMBL/GenBank/DDBJ whole genome shotgun (WGS) entry which is preliminary data.</text>
</comment>
<evidence type="ECO:0000313" key="3">
    <source>
        <dbReference type="Proteomes" id="UP000290092"/>
    </source>
</evidence>
<proteinExistence type="predicted"/>
<sequence length="360" mass="40920">MKKLVFIGCFIFFTILNASNVEKVLNTKSIVWGMDFLDDKKLILSFKSGQIALLDLNTKKLKVIKQLNNLYTKGQGGLLDIKVSPNFKKDKTVFFTYVKNEKDIGLTTLAKATFENDSLQELKDILVTNSYSSTTRHFGSRIAFDNKNYLYFSIGDRGIRNNSQNLRTHSGKILRLNLDGTIPLSNPFIKNKNALAEIYSYGHRNPQGLFYDKKREVLFSNEHGPKGGDEINIIKKASNYGWPIVSYGKEYWAPIQVGEGNSKEGVAEPIVVFTPSIAPSSLLVYNGKKFKEFEGYLFSSALIMTHLNLIKIDNDFKIIEEKRVFKELKERIRSLVQNSKGDLYFSTDNGNIYKVLSLKN</sequence>